<evidence type="ECO:0000313" key="3">
    <source>
        <dbReference type="Proteomes" id="UP000697127"/>
    </source>
</evidence>
<comment type="caution">
    <text evidence="2">The sequence shown here is derived from an EMBL/GenBank/DDBJ whole genome shotgun (WGS) entry which is preliminary data.</text>
</comment>
<keyword evidence="1" id="KW-0732">Signal</keyword>
<protein>
    <submittedName>
        <fullName evidence="2">Uncharacterized protein</fullName>
    </submittedName>
</protein>
<proteinExistence type="predicted"/>
<reference evidence="2" key="1">
    <citation type="submission" date="2020-11" db="EMBL/GenBank/DDBJ databases">
        <title>Kefir isolates.</title>
        <authorList>
            <person name="Marcisauskas S."/>
            <person name="Kim Y."/>
            <person name="Blasche S."/>
        </authorList>
    </citation>
    <scope>NUCLEOTIDE SEQUENCE</scope>
    <source>
        <strain evidence="2">Olga-1</strain>
    </source>
</reference>
<feature type="signal peptide" evidence="1">
    <location>
        <begin position="1"/>
        <end position="18"/>
    </location>
</feature>
<dbReference type="EMBL" id="PUHW01000360">
    <property type="protein sequence ID" value="KAG0686868.1"/>
    <property type="molecule type" value="Genomic_DNA"/>
</dbReference>
<feature type="chain" id="PRO_5040416991" evidence="1">
    <location>
        <begin position="19"/>
        <end position="433"/>
    </location>
</feature>
<dbReference type="AlphaFoldDB" id="A0A9P7BF06"/>
<gene>
    <name evidence="2" type="ORF">C6P40_003261</name>
</gene>
<sequence length="433" mass="45543">MLFMKLLHTLLWCTAAFAVGPDNIRVTVNSNNQVVVDIPTSYENWNYVSVLQSTIVSTFVWSDSGSSWYECTGDDQDTCTAIYSANYDNSEDTVFQAYSTLNNNPDANTYARYISPTISYPEYGIFTIGFYVVVVTDSSNNVYPITATVYNLAPSSSSYYTWVPTTVCQNNDCETTNIPELKETITTVVDGVAETITSYTTISAATVEIQSYKTTSIIVTNGSTISIVTYCPLTATETPTSSTSTTTSSTPSTSTATTYVTDCSGSSEEALCTTGSTGVLVGDSTVYVITTSCSLTGTTTGITGSFVNTASSTTYTDATTTTVITVSNAIVPSFVCPKPSTSTVTTYVTDCSGSSEEALCTTGSTGVLVGDSTVYVITTSCSLTGTTTGITGSFVNTASSTTYTDATTTTVITVSNAIIPNFVCPTTSSIAPK</sequence>
<keyword evidence="3" id="KW-1185">Reference proteome</keyword>
<evidence type="ECO:0000313" key="2">
    <source>
        <dbReference type="EMBL" id="KAG0686868.1"/>
    </source>
</evidence>
<evidence type="ECO:0000256" key="1">
    <source>
        <dbReference type="SAM" id="SignalP"/>
    </source>
</evidence>
<feature type="non-terminal residue" evidence="2">
    <location>
        <position position="433"/>
    </location>
</feature>
<accession>A0A9P7BF06</accession>
<dbReference type="Proteomes" id="UP000697127">
    <property type="component" value="Unassembled WGS sequence"/>
</dbReference>
<name>A0A9P7BF06_9ASCO</name>
<organism evidence="2 3">
    <name type="scientific">Pichia californica</name>
    <dbReference type="NCBI Taxonomy" id="460514"/>
    <lineage>
        <taxon>Eukaryota</taxon>
        <taxon>Fungi</taxon>
        <taxon>Dikarya</taxon>
        <taxon>Ascomycota</taxon>
        <taxon>Saccharomycotina</taxon>
        <taxon>Pichiomycetes</taxon>
        <taxon>Pichiales</taxon>
        <taxon>Pichiaceae</taxon>
        <taxon>Pichia</taxon>
    </lineage>
</organism>